<feature type="transmembrane region" description="Helical" evidence="6">
    <location>
        <begin position="125"/>
        <end position="148"/>
    </location>
</feature>
<feature type="transmembrane region" description="Helical" evidence="6">
    <location>
        <begin position="160"/>
        <end position="181"/>
    </location>
</feature>
<dbReference type="InterPro" id="IPR050833">
    <property type="entry name" value="Poly_Biosynth_Transport"/>
</dbReference>
<keyword evidence="5 6" id="KW-0472">Membrane</keyword>
<keyword evidence="4 6" id="KW-1133">Transmembrane helix</keyword>
<feature type="transmembrane region" description="Helical" evidence="6">
    <location>
        <begin position="336"/>
        <end position="359"/>
    </location>
</feature>
<dbReference type="EMBL" id="AP026802">
    <property type="protein sequence ID" value="BDR58526.1"/>
    <property type="molecule type" value="Genomic_DNA"/>
</dbReference>
<dbReference type="InterPro" id="IPR002797">
    <property type="entry name" value="Polysacc_synth"/>
</dbReference>
<feature type="transmembrane region" description="Helical" evidence="6">
    <location>
        <begin position="295"/>
        <end position="315"/>
    </location>
</feature>
<feature type="transmembrane region" description="Helical" evidence="6">
    <location>
        <begin position="187"/>
        <end position="216"/>
    </location>
</feature>
<dbReference type="KEGG" id="xap:XA3_09670"/>
<dbReference type="PANTHER" id="PTHR30250:SF21">
    <property type="entry name" value="LIPID II FLIPPASE MURJ"/>
    <property type="match status" value="1"/>
</dbReference>
<dbReference type="RefSeq" id="WP_317636426.1">
    <property type="nucleotide sequence ID" value="NZ_AP026802.1"/>
</dbReference>
<comment type="subcellular location">
    <subcellularLocation>
        <location evidence="1">Cell membrane</location>
        <topology evidence="1">Multi-pass membrane protein</topology>
    </subcellularLocation>
</comment>
<evidence type="ECO:0000256" key="5">
    <source>
        <dbReference type="ARBA" id="ARBA00023136"/>
    </source>
</evidence>
<dbReference type="CDD" id="cd13124">
    <property type="entry name" value="MATE_SpoVB_like"/>
    <property type="match status" value="1"/>
</dbReference>
<sequence>MANDKSTNSKFISGSFWMTFGNVASNLLGALYVIPWLNWLRPNDAIANSLFSKGYQWYALFLVISQAGIPGAIAKQVAKYNALGEYSTSKKIFKHGAMFMVALGFLFSVIMFVVAPVLSAGDNRLIPIFRSLSVAILIIPVMSLLRGFTQGFNDMKPSAISLLIEQIFRIIFILGSTYLIIKVFHRSYVLAVVFSTFAAFIGAVFSLLFLLSTILLHKKKYHLNVNERNSRLSTTDLFLEIIKQSVPYIFTDSSITLFFLIDQYTFNRAMLLVKHYSKDQLDFFYALFAANANKLTTIVLSLAVAMAVSLTPLLSSMITKKEVGKIRVQIRKILEVFNFIIFPASLGVMAVAAPLYTIFYRYDRLGILILQISAVVCIVEAMFMVLSAIFQASYFNSVAIKYLLFGIGLKLLFQFPCVYFMREKGAIFATGLALLITCLLMFRELVHTFSLKLNYFMRRSFALLLLSMVMALVTNFAVKLMYHFVDPRDRFLAVIILIVAIILGVIIYGFLVLKTGLANYVFGKKALQKIKKMIFRSGN</sequence>
<feature type="transmembrane region" description="Helical" evidence="6">
    <location>
        <begin position="461"/>
        <end position="485"/>
    </location>
</feature>
<evidence type="ECO:0000313" key="7">
    <source>
        <dbReference type="EMBL" id="BDR58526.1"/>
    </source>
</evidence>
<feature type="transmembrane region" description="Helical" evidence="6">
    <location>
        <begin position="365"/>
        <end position="390"/>
    </location>
</feature>
<dbReference type="InterPro" id="IPR024923">
    <property type="entry name" value="PG_synth_SpoVB"/>
</dbReference>
<evidence type="ECO:0000256" key="4">
    <source>
        <dbReference type="ARBA" id="ARBA00022989"/>
    </source>
</evidence>
<dbReference type="PIRSF" id="PIRSF038958">
    <property type="entry name" value="PG_synth_SpoVB"/>
    <property type="match status" value="1"/>
</dbReference>
<organism evidence="7 8">
    <name type="scientific">Xylocopilactobacillus apicola</name>
    <dbReference type="NCBI Taxonomy" id="2932184"/>
    <lineage>
        <taxon>Bacteria</taxon>
        <taxon>Bacillati</taxon>
        <taxon>Bacillota</taxon>
        <taxon>Bacilli</taxon>
        <taxon>Lactobacillales</taxon>
        <taxon>Lactobacillaceae</taxon>
        <taxon>Xylocopilactobacillus</taxon>
    </lineage>
</organism>
<keyword evidence="3 6" id="KW-0812">Transmembrane</keyword>
<feature type="transmembrane region" description="Helical" evidence="6">
    <location>
        <begin position="95"/>
        <end position="119"/>
    </location>
</feature>
<accession>A0AAU9D811</accession>
<dbReference type="PANTHER" id="PTHR30250">
    <property type="entry name" value="PST FAMILY PREDICTED COLANIC ACID TRANSPORTER"/>
    <property type="match status" value="1"/>
</dbReference>
<dbReference type="Pfam" id="PF01943">
    <property type="entry name" value="Polysacc_synt"/>
    <property type="match status" value="1"/>
</dbReference>
<evidence type="ECO:0000256" key="6">
    <source>
        <dbReference type="SAM" id="Phobius"/>
    </source>
</evidence>
<feature type="transmembrane region" description="Helical" evidence="6">
    <location>
        <begin position="12"/>
        <end position="35"/>
    </location>
</feature>
<name>A0AAU9D811_9LACO</name>
<protein>
    <submittedName>
        <fullName evidence="7">Transporter</fullName>
    </submittedName>
</protein>
<gene>
    <name evidence="7" type="ORF">XA3_09670</name>
</gene>
<evidence type="ECO:0000256" key="1">
    <source>
        <dbReference type="ARBA" id="ARBA00004651"/>
    </source>
</evidence>
<dbReference type="Proteomes" id="UP001321861">
    <property type="component" value="Chromosome"/>
</dbReference>
<feature type="transmembrane region" description="Helical" evidence="6">
    <location>
        <begin position="55"/>
        <end position="74"/>
    </location>
</feature>
<evidence type="ECO:0000313" key="8">
    <source>
        <dbReference type="Proteomes" id="UP001321861"/>
    </source>
</evidence>
<keyword evidence="8" id="KW-1185">Reference proteome</keyword>
<dbReference type="GO" id="GO:0005886">
    <property type="term" value="C:plasma membrane"/>
    <property type="evidence" value="ECO:0007669"/>
    <property type="project" value="UniProtKB-SubCell"/>
</dbReference>
<evidence type="ECO:0000256" key="2">
    <source>
        <dbReference type="ARBA" id="ARBA00022475"/>
    </source>
</evidence>
<feature type="transmembrane region" description="Helical" evidence="6">
    <location>
        <begin position="427"/>
        <end position="449"/>
    </location>
</feature>
<feature type="transmembrane region" description="Helical" evidence="6">
    <location>
        <begin position="402"/>
        <end position="421"/>
    </location>
</feature>
<dbReference type="AlphaFoldDB" id="A0AAU9D811"/>
<evidence type="ECO:0000256" key="3">
    <source>
        <dbReference type="ARBA" id="ARBA00022692"/>
    </source>
</evidence>
<proteinExistence type="predicted"/>
<feature type="transmembrane region" description="Helical" evidence="6">
    <location>
        <begin position="491"/>
        <end position="522"/>
    </location>
</feature>
<keyword evidence="2" id="KW-1003">Cell membrane</keyword>
<reference evidence="7 8" key="1">
    <citation type="journal article" date="2023" name="Microbiol. Spectr.">
        <title>Symbiosis of Carpenter Bees with Uncharacterized Lactic Acid Bacteria Showing NAD Auxotrophy.</title>
        <authorList>
            <person name="Kawasaki S."/>
            <person name="Ozawa K."/>
            <person name="Mori T."/>
            <person name="Yamamoto A."/>
            <person name="Ito M."/>
            <person name="Ohkuma M."/>
            <person name="Sakamoto M."/>
            <person name="Matsutani M."/>
        </authorList>
    </citation>
    <scope>NUCLEOTIDE SEQUENCE [LARGE SCALE GENOMIC DNA]</scope>
    <source>
        <strain evidence="7 8">XA3</strain>
    </source>
</reference>